<dbReference type="RefSeq" id="WP_135284320.1">
    <property type="nucleotide sequence ID" value="NZ_SMLL01000003.1"/>
</dbReference>
<keyword evidence="2" id="KW-1185">Reference proteome</keyword>
<evidence type="ECO:0000313" key="1">
    <source>
        <dbReference type="EMBL" id="TFZ01023.1"/>
    </source>
</evidence>
<sequence>MAHEGSEGRQARQTEDNPLAEWIAAAVAAVLVAGSASVLGWHALHGEDGPAAPVLEVRGIRPQGGDWLVELQVRNAGRQAAADLQISGTLREGGEPVQRSVARLDLLPPGSSRRAALLFDRDPRGLELQLRAEGYQAP</sequence>
<name>A0A4Z0BNY5_9BURK</name>
<evidence type="ECO:0000313" key="2">
    <source>
        <dbReference type="Proteomes" id="UP000297564"/>
    </source>
</evidence>
<accession>A0A4Z0BNY5</accession>
<evidence type="ECO:0008006" key="3">
    <source>
        <dbReference type="Google" id="ProtNLM"/>
    </source>
</evidence>
<reference evidence="1 2" key="1">
    <citation type="submission" date="2019-03" db="EMBL/GenBank/DDBJ databases">
        <title>Ramlibacter rhizophilus CCTCC AB2015357, whole genome shotgun sequence.</title>
        <authorList>
            <person name="Zhang X."/>
            <person name="Feng G."/>
            <person name="Zhu H."/>
        </authorList>
    </citation>
    <scope>NUCLEOTIDE SEQUENCE [LARGE SCALE GENOMIC DNA]</scope>
    <source>
        <strain evidence="1 2">CCTCC AB2015357</strain>
    </source>
</reference>
<protein>
    <recommendedName>
        <fullName evidence="3">TIGR02588 family protein</fullName>
    </recommendedName>
</protein>
<proteinExistence type="predicted"/>
<gene>
    <name evidence="1" type="ORF">EZ242_06405</name>
</gene>
<dbReference type="OrthoDB" id="1445569at2"/>
<dbReference type="AlphaFoldDB" id="A0A4Z0BNY5"/>
<comment type="caution">
    <text evidence="1">The sequence shown here is derived from an EMBL/GenBank/DDBJ whole genome shotgun (WGS) entry which is preliminary data.</text>
</comment>
<dbReference type="Proteomes" id="UP000297564">
    <property type="component" value="Unassembled WGS sequence"/>
</dbReference>
<dbReference type="EMBL" id="SMLL01000003">
    <property type="protein sequence ID" value="TFZ01023.1"/>
    <property type="molecule type" value="Genomic_DNA"/>
</dbReference>
<organism evidence="1 2">
    <name type="scientific">Ramlibacter rhizophilus</name>
    <dbReference type="NCBI Taxonomy" id="1781167"/>
    <lineage>
        <taxon>Bacteria</taxon>
        <taxon>Pseudomonadati</taxon>
        <taxon>Pseudomonadota</taxon>
        <taxon>Betaproteobacteria</taxon>
        <taxon>Burkholderiales</taxon>
        <taxon>Comamonadaceae</taxon>
        <taxon>Ramlibacter</taxon>
    </lineage>
</organism>